<name>A0ABQ7FV19_DUNSA</name>
<proteinExistence type="predicted"/>
<keyword evidence="1" id="KW-0732">Signal</keyword>
<accession>A0ABQ7FV19</accession>
<evidence type="ECO:0008006" key="4">
    <source>
        <dbReference type="Google" id="ProtNLM"/>
    </source>
</evidence>
<sequence length="102" mass="10904">MVSAPLLLFFPAQVVRIAEGAISGDISSADLPHALSNSRFWLFIHDNVHRALYEGYVEVANTVMVEGLTRVQQLETLLVALLVVEVVLAGVGATGRSARASS</sequence>
<dbReference type="Proteomes" id="UP000815325">
    <property type="component" value="Unassembled WGS sequence"/>
</dbReference>
<reference evidence="2" key="1">
    <citation type="submission" date="2017-08" db="EMBL/GenBank/DDBJ databases">
        <authorList>
            <person name="Polle J.E."/>
            <person name="Barry K."/>
            <person name="Cushman J."/>
            <person name="Schmutz J."/>
            <person name="Tran D."/>
            <person name="Hathwaick L.T."/>
            <person name="Yim W.C."/>
            <person name="Jenkins J."/>
            <person name="Mckie-Krisberg Z.M."/>
            <person name="Prochnik S."/>
            <person name="Lindquist E."/>
            <person name="Dockter R.B."/>
            <person name="Adam C."/>
            <person name="Molina H."/>
            <person name="Bunkerborg J."/>
            <person name="Jin E."/>
            <person name="Buchheim M."/>
            <person name="Magnuson J."/>
        </authorList>
    </citation>
    <scope>NUCLEOTIDE SEQUENCE</scope>
    <source>
        <strain evidence="2">CCAP 19/18</strain>
    </source>
</reference>
<dbReference type="EMBL" id="MU071140">
    <property type="protein sequence ID" value="KAF5826240.1"/>
    <property type="molecule type" value="Genomic_DNA"/>
</dbReference>
<evidence type="ECO:0000313" key="3">
    <source>
        <dbReference type="Proteomes" id="UP000815325"/>
    </source>
</evidence>
<evidence type="ECO:0000256" key="1">
    <source>
        <dbReference type="SAM" id="SignalP"/>
    </source>
</evidence>
<feature type="chain" id="PRO_5045041646" description="Encoded protein" evidence="1">
    <location>
        <begin position="21"/>
        <end position="102"/>
    </location>
</feature>
<feature type="signal peptide" evidence="1">
    <location>
        <begin position="1"/>
        <end position="20"/>
    </location>
</feature>
<keyword evidence="3" id="KW-1185">Reference proteome</keyword>
<comment type="caution">
    <text evidence="2">The sequence shown here is derived from an EMBL/GenBank/DDBJ whole genome shotgun (WGS) entry which is preliminary data.</text>
</comment>
<gene>
    <name evidence="2" type="ORF">DUNSADRAFT_3998</name>
</gene>
<organism evidence="2 3">
    <name type="scientific">Dunaliella salina</name>
    <name type="common">Green alga</name>
    <name type="synonym">Protococcus salinus</name>
    <dbReference type="NCBI Taxonomy" id="3046"/>
    <lineage>
        <taxon>Eukaryota</taxon>
        <taxon>Viridiplantae</taxon>
        <taxon>Chlorophyta</taxon>
        <taxon>core chlorophytes</taxon>
        <taxon>Chlorophyceae</taxon>
        <taxon>CS clade</taxon>
        <taxon>Chlamydomonadales</taxon>
        <taxon>Dunaliellaceae</taxon>
        <taxon>Dunaliella</taxon>
    </lineage>
</organism>
<evidence type="ECO:0000313" key="2">
    <source>
        <dbReference type="EMBL" id="KAF5826240.1"/>
    </source>
</evidence>
<protein>
    <recommendedName>
        <fullName evidence="4">Encoded protein</fullName>
    </recommendedName>
</protein>